<protein>
    <submittedName>
        <fullName evidence="1">Uncharacterized protein</fullName>
    </submittedName>
</protein>
<evidence type="ECO:0000313" key="2">
    <source>
        <dbReference type="Proteomes" id="UP001311915"/>
    </source>
</evidence>
<dbReference type="AlphaFoldDB" id="A0AAV9M0Q8"/>
<name>A0AAV9M0Q8_9SOLN</name>
<evidence type="ECO:0000313" key="1">
    <source>
        <dbReference type="EMBL" id="KAK4731514.1"/>
    </source>
</evidence>
<organism evidence="1 2">
    <name type="scientific">Solanum pinnatisectum</name>
    <name type="common">tansyleaf nightshade</name>
    <dbReference type="NCBI Taxonomy" id="50273"/>
    <lineage>
        <taxon>Eukaryota</taxon>
        <taxon>Viridiplantae</taxon>
        <taxon>Streptophyta</taxon>
        <taxon>Embryophyta</taxon>
        <taxon>Tracheophyta</taxon>
        <taxon>Spermatophyta</taxon>
        <taxon>Magnoliopsida</taxon>
        <taxon>eudicotyledons</taxon>
        <taxon>Gunneridae</taxon>
        <taxon>Pentapetalae</taxon>
        <taxon>asterids</taxon>
        <taxon>lamiids</taxon>
        <taxon>Solanales</taxon>
        <taxon>Solanaceae</taxon>
        <taxon>Solanoideae</taxon>
        <taxon>Solaneae</taxon>
        <taxon>Solanum</taxon>
    </lineage>
</organism>
<comment type="caution">
    <text evidence="1">The sequence shown here is derived from an EMBL/GenBank/DDBJ whole genome shotgun (WGS) entry which is preliminary data.</text>
</comment>
<keyword evidence="2" id="KW-1185">Reference proteome</keyword>
<dbReference type="EMBL" id="JAWPEI010000003">
    <property type="protein sequence ID" value="KAK4731514.1"/>
    <property type="molecule type" value="Genomic_DNA"/>
</dbReference>
<dbReference type="Proteomes" id="UP001311915">
    <property type="component" value="Unassembled WGS sequence"/>
</dbReference>
<proteinExistence type="predicted"/>
<gene>
    <name evidence="1" type="ORF">R3W88_024502</name>
</gene>
<sequence>MAEENHQLRIDFISNEIREMAYKGQQTTIYQIGDEVEVASQVLGFIGSYLHATILYPVGAFHYKVQKKTLVIDNETYSKQYSNKQIYYNRR</sequence>
<accession>A0AAV9M0Q8</accession>
<reference evidence="1 2" key="1">
    <citation type="submission" date="2023-10" db="EMBL/GenBank/DDBJ databases">
        <title>Genome-Wide Identification Analysis in wild type Solanum Pinnatisectum Reveals Some Genes Defensing Phytophthora Infestans.</title>
        <authorList>
            <person name="Sun C."/>
        </authorList>
    </citation>
    <scope>NUCLEOTIDE SEQUENCE [LARGE SCALE GENOMIC DNA]</scope>
    <source>
        <strain evidence="1">LQN</strain>
        <tissue evidence="1">Leaf</tissue>
    </source>
</reference>